<sequence>MEVNELANFFFKELHLQMGHQSLYRIHKLIKERLVIKKIRGKLIKKIIRKINSKILECDICRSNNTLKKNSYHRPKPGIIECLCIDFCKILEGKWGEKVLCGILDRFSKYIKFYAIRKTSYSIQKILRECTYGASYEHHNSEIERAFRTVRAIYKKLPIKSKNVQKNLNKVAHIINTAEHKYLQCSPNTLVLRYNPRLRADNLMNLKINNDSQGEKFNELQYVLEKWKDRPSYPVNSEFNEEQTVYFCRYKVHPKTEKGKILYKNKDVTKIQLDRTNDKRQCNWTSNAKMKPAFVNNKEE</sequence>
<proteinExistence type="predicted"/>
<name>A0A0K0FQY4_STRVS</name>
<dbReference type="WBParaSite" id="SVE_1219700.1">
    <property type="protein sequence ID" value="SVE_1219700.1"/>
    <property type="gene ID" value="SVE_1219700"/>
</dbReference>
<protein>
    <submittedName>
        <fullName evidence="2">Integrase catalytic domain-containing protein</fullName>
    </submittedName>
</protein>
<dbReference type="InterPro" id="IPR012337">
    <property type="entry name" value="RNaseH-like_sf"/>
</dbReference>
<accession>A0A0K0FQY4</accession>
<dbReference type="GO" id="GO:0003676">
    <property type="term" value="F:nucleic acid binding"/>
    <property type="evidence" value="ECO:0007669"/>
    <property type="project" value="InterPro"/>
</dbReference>
<organism evidence="1 2">
    <name type="scientific">Strongyloides venezuelensis</name>
    <name type="common">Threadworm</name>
    <dbReference type="NCBI Taxonomy" id="75913"/>
    <lineage>
        <taxon>Eukaryota</taxon>
        <taxon>Metazoa</taxon>
        <taxon>Ecdysozoa</taxon>
        <taxon>Nematoda</taxon>
        <taxon>Chromadorea</taxon>
        <taxon>Rhabditida</taxon>
        <taxon>Tylenchina</taxon>
        <taxon>Panagrolaimomorpha</taxon>
        <taxon>Strongyloidoidea</taxon>
        <taxon>Strongyloididae</taxon>
        <taxon>Strongyloides</taxon>
    </lineage>
</organism>
<dbReference type="InterPro" id="IPR036397">
    <property type="entry name" value="RNaseH_sf"/>
</dbReference>
<dbReference type="STRING" id="75913.A0A0K0FQY4"/>
<reference evidence="2" key="2">
    <citation type="submission" date="2015-08" db="UniProtKB">
        <authorList>
            <consortium name="WormBaseParasite"/>
        </authorList>
    </citation>
    <scope>IDENTIFICATION</scope>
</reference>
<reference evidence="1" key="1">
    <citation type="submission" date="2014-07" db="EMBL/GenBank/DDBJ databases">
        <authorList>
            <person name="Martin A.A"/>
            <person name="De Silva N."/>
        </authorList>
    </citation>
    <scope>NUCLEOTIDE SEQUENCE</scope>
</reference>
<dbReference type="SUPFAM" id="SSF53098">
    <property type="entry name" value="Ribonuclease H-like"/>
    <property type="match status" value="1"/>
</dbReference>
<dbReference type="Proteomes" id="UP000035680">
    <property type="component" value="Unassembled WGS sequence"/>
</dbReference>
<keyword evidence="1" id="KW-1185">Reference proteome</keyword>
<evidence type="ECO:0000313" key="1">
    <source>
        <dbReference type="Proteomes" id="UP000035680"/>
    </source>
</evidence>
<evidence type="ECO:0000313" key="2">
    <source>
        <dbReference type="WBParaSite" id="SVE_1219700.1"/>
    </source>
</evidence>
<dbReference type="Gene3D" id="3.30.420.10">
    <property type="entry name" value="Ribonuclease H-like superfamily/Ribonuclease H"/>
    <property type="match status" value="1"/>
</dbReference>
<dbReference type="AlphaFoldDB" id="A0A0K0FQY4"/>